<reference evidence="5 6" key="1">
    <citation type="submission" date="2023-05" db="EMBL/GenBank/DDBJ databases">
        <title>Novel species of genus Flectobacillus isolated from stream in China.</title>
        <authorList>
            <person name="Lu H."/>
        </authorList>
    </citation>
    <scope>NUCLEOTIDE SEQUENCE [LARGE SCALE GENOMIC DNA]</scope>
    <source>
        <strain evidence="5 6">DC10W</strain>
    </source>
</reference>
<dbReference type="Pfam" id="PF00392">
    <property type="entry name" value="GntR"/>
    <property type="match status" value="1"/>
</dbReference>
<evidence type="ECO:0000313" key="6">
    <source>
        <dbReference type="Proteomes" id="UP001236569"/>
    </source>
</evidence>
<keyword evidence="3" id="KW-0804">Transcription</keyword>
<evidence type="ECO:0000256" key="3">
    <source>
        <dbReference type="ARBA" id="ARBA00023163"/>
    </source>
</evidence>
<accession>A0ABT6YUH7</accession>
<keyword evidence="6" id="KW-1185">Reference proteome</keyword>
<proteinExistence type="predicted"/>
<dbReference type="PROSITE" id="PS50949">
    <property type="entry name" value="HTH_GNTR"/>
    <property type="match status" value="1"/>
</dbReference>
<dbReference type="Gene3D" id="3.40.50.2300">
    <property type="match status" value="2"/>
</dbReference>
<dbReference type="PANTHER" id="PTHR38445">
    <property type="entry name" value="HTH-TYPE TRANSCRIPTIONAL REPRESSOR YTRA"/>
    <property type="match status" value="1"/>
</dbReference>
<name>A0ABT6YUH7_9BACT</name>
<keyword evidence="2" id="KW-0238">DNA-binding</keyword>
<evidence type="ECO:0000313" key="5">
    <source>
        <dbReference type="EMBL" id="MDI9867257.1"/>
    </source>
</evidence>
<dbReference type="Proteomes" id="UP001236569">
    <property type="component" value="Unassembled WGS sequence"/>
</dbReference>
<dbReference type="PANTHER" id="PTHR38445:SF10">
    <property type="entry name" value="GNTR-FAMILY TRANSCRIPTIONAL REGULATOR"/>
    <property type="match status" value="1"/>
</dbReference>
<evidence type="ECO:0000259" key="4">
    <source>
        <dbReference type="PROSITE" id="PS50949"/>
    </source>
</evidence>
<organism evidence="5 6">
    <name type="scientific">Flectobacillus longus</name>
    <dbReference type="NCBI Taxonomy" id="2984207"/>
    <lineage>
        <taxon>Bacteria</taxon>
        <taxon>Pseudomonadati</taxon>
        <taxon>Bacteroidota</taxon>
        <taxon>Cytophagia</taxon>
        <taxon>Cytophagales</taxon>
        <taxon>Flectobacillaceae</taxon>
        <taxon>Flectobacillus</taxon>
    </lineage>
</organism>
<feature type="domain" description="HTH gntR-type" evidence="4">
    <location>
        <begin position="18"/>
        <end position="86"/>
    </location>
</feature>
<dbReference type="RefSeq" id="WP_283371931.1">
    <property type="nucleotide sequence ID" value="NZ_JASHID010000026.1"/>
</dbReference>
<dbReference type="SMART" id="SM00345">
    <property type="entry name" value="HTH_GNTR"/>
    <property type="match status" value="1"/>
</dbReference>
<sequence>MKKERFLEHLNIDEFSATPKYQQLVNSVLSAIRQGILTTGDLLPSINELSIEFDISRITVEKGYNELRKLGVLTSSPGKGYFVASTFLSQELKIFLVFNKLSPHKKIIYDAFVKTLGDKAAIDFYIYNNDYVLFSKLLGQQKSNYTHYVVIPHFIDEEEKAYKLLDQLPKDKLIIIDKKVKEIQGSYGAVYENFEKDIFNSLSQALDALSKYHTIKLVFPEHSYYPQEILKGFKTFCSNYAFNHHIVHDLAEEPVNEGEVFISLMEDDLVQLLEKIITLNLTVGEHVGIISYNETPLKKFIMKGLTTISTDFEAMGITAAKLVLNSSKEHIENPFYLNMRGSL</sequence>
<dbReference type="SUPFAM" id="SSF53822">
    <property type="entry name" value="Periplasmic binding protein-like I"/>
    <property type="match status" value="1"/>
</dbReference>
<evidence type="ECO:0000256" key="2">
    <source>
        <dbReference type="ARBA" id="ARBA00023125"/>
    </source>
</evidence>
<dbReference type="InterPro" id="IPR036390">
    <property type="entry name" value="WH_DNA-bd_sf"/>
</dbReference>
<protein>
    <submittedName>
        <fullName evidence="5">GntR family transcriptional regulator</fullName>
    </submittedName>
</protein>
<dbReference type="InterPro" id="IPR028082">
    <property type="entry name" value="Peripla_BP_I"/>
</dbReference>
<dbReference type="Pfam" id="PF13377">
    <property type="entry name" value="Peripla_BP_3"/>
    <property type="match status" value="1"/>
</dbReference>
<dbReference type="CDD" id="cd07377">
    <property type="entry name" value="WHTH_GntR"/>
    <property type="match status" value="1"/>
</dbReference>
<keyword evidence="1" id="KW-0805">Transcription regulation</keyword>
<dbReference type="Gene3D" id="1.10.10.10">
    <property type="entry name" value="Winged helix-like DNA-binding domain superfamily/Winged helix DNA-binding domain"/>
    <property type="match status" value="1"/>
</dbReference>
<dbReference type="EMBL" id="JASHID010000026">
    <property type="protein sequence ID" value="MDI9867257.1"/>
    <property type="molecule type" value="Genomic_DNA"/>
</dbReference>
<dbReference type="SUPFAM" id="SSF46785">
    <property type="entry name" value="Winged helix' DNA-binding domain"/>
    <property type="match status" value="1"/>
</dbReference>
<dbReference type="InterPro" id="IPR036388">
    <property type="entry name" value="WH-like_DNA-bd_sf"/>
</dbReference>
<evidence type="ECO:0000256" key="1">
    <source>
        <dbReference type="ARBA" id="ARBA00023015"/>
    </source>
</evidence>
<dbReference type="InterPro" id="IPR046335">
    <property type="entry name" value="LacI/GalR-like_sensor"/>
</dbReference>
<dbReference type="InterPro" id="IPR000524">
    <property type="entry name" value="Tscrpt_reg_HTH_GntR"/>
</dbReference>
<comment type="caution">
    <text evidence="5">The sequence shown here is derived from an EMBL/GenBank/DDBJ whole genome shotgun (WGS) entry which is preliminary data.</text>
</comment>
<gene>
    <name evidence="5" type="ORF">QM480_23145</name>
</gene>